<evidence type="ECO:0000259" key="1">
    <source>
        <dbReference type="Pfam" id="PF23055"/>
    </source>
</evidence>
<dbReference type="Pfam" id="PF23055">
    <property type="entry name" value="DUF7041"/>
    <property type="match status" value="1"/>
</dbReference>
<proteinExistence type="predicted"/>
<dbReference type="EMBL" id="RHFK02000014">
    <property type="protein sequence ID" value="TWW65102.1"/>
    <property type="molecule type" value="Genomic_DNA"/>
</dbReference>
<dbReference type="PANTHER" id="PTHR33327:SF3">
    <property type="entry name" value="RNA-DIRECTED DNA POLYMERASE"/>
    <property type="match status" value="1"/>
</dbReference>
<dbReference type="PANTHER" id="PTHR33327">
    <property type="entry name" value="ENDONUCLEASE"/>
    <property type="match status" value="1"/>
</dbReference>
<dbReference type="AlphaFoldDB" id="A0A5C6NC89"/>
<reference evidence="2 3" key="1">
    <citation type="submission" date="2019-04" db="EMBL/GenBank/DDBJ databases">
        <title>Chromosome genome assembly for Takifugu flavidus.</title>
        <authorList>
            <person name="Xiao S."/>
        </authorList>
    </citation>
    <scope>NUCLEOTIDE SEQUENCE [LARGE SCALE GENOMIC DNA]</scope>
    <source>
        <strain evidence="2">HTHZ2018</strain>
        <tissue evidence="2">Muscle</tissue>
    </source>
</reference>
<gene>
    <name evidence="2" type="ORF">D4764_21G0000020</name>
</gene>
<dbReference type="Proteomes" id="UP000324091">
    <property type="component" value="Chromosome 21"/>
</dbReference>
<feature type="domain" description="DUF7041" evidence="1">
    <location>
        <begin position="30"/>
        <end position="112"/>
    </location>
</feature>
<name>A0A5C6NC89_9TELE</name>
<evidence type="ECO:0000313" key="2">
    <source>
        <dbReference type="EMBL" id="TWW65102.1"/>
    </source>
</evidence>
<evidence type="ECO:0000313" key="3">
    <source>
        <dbReference type="Proteomes" id="UP000324091"/>
    </source>
</evidence>
<comment type="caution">
    <text evidence="2">The sequence shown here is derived from an EMBL/GenBank/DDBJ whole genome shotgun (WGS) entry which is preliminary data.</text>
</comment>
<accession>A0A5C6NC89</accession>
<protein>
    <recommendedName>
        <fullName evidence="1">DUF7041 domain-containing protein</fullName>
    </recommendedName>
</protein>
<sequence>MFEAADDGISSSAMSPRHAQPASVIASVKLPDFWQSDPAPWFQHVEALFHLRGVTEDDSKYYLVVVALDQQSTRRAMQLLRDPPPHGKYAAIKELLLRRYSQSAAERADKLLSLPVLGGGPYGQHAVIAGLRRRRVPFPAHFPAPTSTSGPGGLGKLPEFGGW</sequence>
<keyword evidence="3" id="KW-1185">Reference proteome</keyword>
<dbReference type="InterPro" id="IPR055469">
    <property type="entry name" value="DUF7041"/>
</dbReference>
<organism evidence="2 3">
    <name type="scientific">Takifugu flavidus</name>
    <name type="common">sansaifugu</name>
    <dbReference type="NCBI Taxonomy" id="433684"/>
    <lineage>
        <taxon>Eukaryota</taxon>
        <taxon>Metazoa</taxon>
        <taxon>Chordata</taxon>
        <taxon>Craniata</taxon>
        <taxon>Vertebrata</taxon>
        <taxon>Euteleostomi</taxon>
        <taxon>Actinopterygii</taxon>
        <taxon>Neopterygii</taxon>
        <taxon>Teleostei</taxon>
        <taxon>Neoteleostei</taxon>
        <taxon>Acanthomorphata</taxon>
        <taxon>Eupercaria</taxon>
        <taxon>Tetraodontiformes</taxon>
        <taxon>Tetradontoidea</taxon>
        <taxon>Tetraodontidae</taxon>
        <taxon>Takifugu</taxon>
    </lineage>
</organism>